<feature type="region of interest" description="Disordered" evidence="14">
    <location>
        <begin position="176"/>
        <end position="206"/>
    </location>
</feature>
<gene>
    <name evidence="17" type="primary">CMT3_1</name>
    <name evidence="17" type="ORF">CK203_009885</name>
</gene>
<dbReference type="GO" id="GO:0003677">
    <property type="term" value="F:DNA binding"/>
    <property type="evidence" value="ECO:0007669"/>
    <property type="project" value="UniProtKB-KW"/>
</dbReference>
<evidence type="ECO:0000256" key="13">
    <source>
        <dbReference type="PROSITE-ProRule" id="PRU01016"/>
    </source>
</evidence>
<comment type="function">
    <text evidence="12">May be involved in the CpXpG methylation and in gene silencing.</text>
</comment>
<dbReference type="InterPro" id="IPR050390">
    <property type="entry name" value="C5-Methyltransferase"/>
</dbReference>
<comment type="similarity">
    <text evidence="13">Belongs to the class I-like SAM-binding methyltransferase superfamily. C5-methyltransferase family.</text>
</comment>
<keyword evidence="5 13" id="KW-0949">S-adenosyl-L-methionine</keyword>
<reference evidence="17 18" key="1">
    <citation type="journal article" date="2018" name="PLoS Genet.">
        <title>Population sequencing reveals clonal diversity and ancestral inbreeding in the grapevine cultivar Chardonnay.</title>
        <authorList>
            <person name="Roach M.J."/>
            <person name="Johnson D.L."/>
            <person name="Bohlmann J."/>
            <person name="van Vuuren H.J."/>
            <person name="Jones S.J."/>
            <person name="Pretorius I.S."/>
            <person name="Schmidt S.A."/>
            <person name="Borneman A.R."/>
        </authorList>
    </citation>
    <scope>NUCLEOTIDE SEQUENCE [LARGE SCALE GENOMIC DNA]</scope>
    <source>
        <strain evidence="18">cv. Chardonnay</strain>
        <tissue evidence="17">Leaf</tissue>
    </source>
</reference>
<dbReference type="PRINTS" id="PR00105">
    <property type="entry name" value="C5METTRFRASE"/>
</dbReference>
<dbReference type="SUPFAM" id="SSF53335">
    <property type="entry name" value="S-adenosyl-L-methionine-dependent methyltransferases"/>
    <property type="match status" value="1"/>
</dbReference>
<feature type="region of interest" description="Disordered" evidence="14">
    <location>
        <begin position="1"/>
        <end position="130"/>
    </location>
</feature>
<keyword evidence="8" id="KW-0238">DNA-binding</keyword>
<comment type="caution">
    <text evidence="17">The sequence shown here is derived from an EMBL/GenBank/DDBJ whole genome shotgun (WGS) entry which is preliminary data.</text>
</comment>
<dbReference type="InterPro" id="IPR043151">
    <property type="entry name" value="BAH_sf"/>
</dbReference>
<accession>A0A438JVC4</accession>
<evidence type="ECO:0000256" key="6">
    <source>
        <dbReference type="ARBA" id="ARBA00022853"/>
    </source>
</evidence>
<feature type="compositionally biased region" description="Basic and acidic residues" evidence="14">
    <location>
        <begin position="197"/>
        <end position="206"/>
    </location>
</feature>
<evidence type="ECO:0000256" key="5">
    <source>
        <dbReference type="ARBA" id="ARBA00022691"/>
    </source>
</evidence>
<feature type="compositionally biased region" description="Basic and acidic residues" evidence="14">
    <location>
        <begin position="61"/>
        <end position="71"/>
    </location>
</feature>
<evidence type="ECO:0000256" key="7">
    <source>
        <dbReference type="ARBA" id="ARBA00023015"/>
    </source>
</evidence>
<dbReference type="SMART" id="SM00439">
    <property type="entry name" value="BAH"/>
    <property type="match status" value="1"/>
</dbReference>
<dbReference type="PANTHER" id="PTHR10629">
    <property type="entry name" value="CYTOSINE-SPECIFIC METHYLTRANSFERASE"/>
    <property type="match status" value="1"/>
</dbReference>
<feature type="compositionally biased region" description="Acidic residues" evidence="14">
    <location>
        <begin position="483"/>
        <end position="496"/>
    </location>
</feature>
<dbReference type="EC" id="2.1.1.37" evidence="2"/>
<dbReference type="Proteomes" id="UP000288805">
    <property type="component" value="Unassembled WGS sequence"/>
</dbReference>
<keyword evidence="3 13" id="KW-0489">Methyltransferase</keyword>
<dbReference type="Pfam" id="PF00385">
    <property type="entry name" value="Chromo"/>
    <property type="match status" value="1"/>
</dbReference>
<dbReference type="InterPro" id="IPR023780">
    <property type="entry name" value="Chromo_domain"/>
</dbReference>
<comment type="subcellular location">
    <subcellularLocation>
        <location evidence="1">Nucleus</location>
    </subcellularLocation>
</comment>
<dbReference type="InterPro" id="IPR001525">
    <property type="entry name" value="C5_MeTfrase"/>
</dbReference>
<dbReference type="InterPro" id="IPR018117">
    <property type="entry name" value="C5_DNA_meth_AS"/>
</dbReference>
<keyword evidence="7" id="KW-0805">Transcription regulation</keyword>
<dbReference type="PROSITE" id="PS00094">
    <property type="entry name" value="C5_MTASE_1"/>
    <property type="match status" value="1"/>
</dbReference>
<comment type="catalytic activity">
    <reaction evidence="11">
        <text>a 2'-deoxycytidine in DNA + S-adenosyl-L-methionine = a 5-methyl-2'-deoxycytidine in DNA + S-adenosyl-L-homocysteine + H(+)</text>
        <dbReference type="Rhea" id="RHEA:13681"/>
        <dbReference type="Rhea" id="RHEA-COMP:11369"/>
        <dbReference type="Rhea" id="RHEA-COMP:11370"/>
        <dbReference type="ChEBI" id="CHEBI:15378"/>
        <dbReference type="ChEBI" id="CHEBI:57856"/>
        <dbReference type="ChEBI" id="CHEBI:59789"/>
        <dbReference type="ChEBI" id="CHEBI:85452"/>
        <dbReference type="ChEBI" id="CHEBI:85454"/>
        <dbReference type="EC" id="2.1.1.37"/>
    </reaction>
</comment>
<evidence type="ECO:0000256" key="14">
    <source>
        <dbReference type="SAM" id="MobiDB-lite"/>
    </source>
</evidence>
<evidence type="ECO:0000259" key="15">
    <source>
        <dbReference type="PROSITE" id="PS50013"/>
    </source>
</evidence>
<keyword evidence="4 13" id="KW-0808">Transferase</keyword>
<evidence type="ECO:0000313" key="17">
    <source>
        <dbReference type="EMBL" id="RVX12848.1"/>
    </source>
</evidence>
<feature type="compositionally biased region" description="Basic and acidic residues" evidence="14">
    <location>
        <begin position="472"/>
        <end position="482"/>
    </location>
</feature>
<dbReference type="AlphaFoldDB" id="A0A438JVC4"/>
<dbReference type="PANTHER" id="PTHR10629:SF50">
    <property type="entry name" value="DNA (CYTOSINE-5)-METHYLTRANSFERASE CMT3"/>
    <property type="match status" value="1"/>
</dbReference>
<dbReference type="Gene3D" id="2.30.30.490">
    <property type="match status" value="1"/>
</dbReference>
<feature type="active site" evidence="13">
    <location>
        <position position="568"/>
    </location>
</feature>
<dbReference type="Pfam" id="PF01426">
    <property type="entry name" value="BAH"/>
    <property type="match status" value="1"/>
</dbReference>
<evidence type="ECO:0000259" key="16">
    <source>
        <dbReference type="PROSITE" id="PS51038"/>
    </source>
</evidence>
<dbReference type="PROSITE" id="PS51679">
    <property type="entry name" value="SAM_MT_C5"/>
    <property type="match status" value="1"/>
</dbReference>
<feature type="domain" description="Chromo" evidence="15">
    <location>
        <begin position="502"/>
        <end position="541"/>
    </location>
</feature>
<dbReference type="PROSITE" id="PS50013">
    <property type="entry name" value="CHROMO_2"/>
    <property type="match status" value="1"/>
</dbReference>
<keyword evidence="6" id="KW-0156">Chromatin regulator</keyword>
<evidence type="ECO:0000256" key="3">
    <source>
        <dbReference type="ARBA" id="ARBA00022603"/>
    </source>
</evidence>
<dbReference type="GO" id="GO:0032259">
    <property type="term" value="P:methylation"/>
    <property type="evidence" value="ECO:0007669"/>
    <property type="project" value="UniProtKB-KW"/>
</dbReference>
<evidence type="ECO:0000256" key="4">
    <source>
        <dbReference type="ARBA" id="ARBA00022679"/>
    </source>
</evidence>
<feature type="region of interest" description="Disordered" evidence="14">
    <location>
        <begin position="472"/>
        <end position="496"/>
    </location>
</feature>
<evidence type="ECO:0000256" key="11">
    <source>
        <dbReference type="ARBA" id="ARBA00047422"/>
    </source>
</evidence>
<name>A0A438JVC4_VITVI</name>
<feature type="region of interest" description="Disordered" evidence="14">
    <location>
        <begin position="721"/>
        <end position="744"/>
    </location>
</feature>
<dbReference type="SUPFAM" id="SSF54160">
    <property type="entry name" value="Chromo domain-like"/>
    <property type="match status" value="1"/>
</dbReference>
<dbReference type="FunFam" id="3.40.50.150:FF:000523">
    <property type="entry name" value="DNA (cytosine-5)-methyltransferase CMT2"/>
    <property type="match status" value="1"/>
</dbReference>
<keyword evidence="9" id="KW-0804">Transcription</keyword>
<sequence length="744" mass="83442">MPTKRKAAAEESPSSEHRTSSRKTRRADLAGAPALRVSPRTCSKKGKMPEESRNVMCNGNRDVKVEAESLRSKPAVSSNQGKRGDLSGDSVSNVGTPEDGKFPAKESVSSERVSSLKKGKTQESGNVVCNGDGEVKVKAQVSYVNGSLSKRKMKKEEVEEGDCRLVGEVIPDEEARQRWPERYEPKKKNTQASGSKSSKDKDDSEEIVKARCHYRQAEIDGRVIVNLNDDAHVKAGDNANHYICKIVELFVALDGTPYFTAQWFYRARDTVIKDHANLIDNKRVFFSEMRDDNPLDCLVQKLNIARVPHNLVFEARKLAISSCDYYYDMLYLLDYSSFIKLPPENSRVNSETLSTISSEANMDGSTCELKSDSEEVSQARECSLSEMTLLDLYSGCGAMSTGLCLGAKMSGVNLVTRWAIDINAYACESVRLNHPETQVRNESAEDFLALLREWEKLCVRFSLIGNKDPNAHDLDPIDAKADEENDDDDNDNSEDEDDFEVFEVQKIIGICYGDPKDKGDCELHFKVRWKGYGPSADSWEPLRVWEGYKSKILPLPGDVDVICGGPPCQGISGFNRFRNKENPLEDPKNKQLVVFMDVVNYLKPRFVLMENVVDIVKFAGGYLGRYALGRLIGMNYQTRMGMMAAGAYGLPQFRMRVFMWGARFEEVLPQYPLPTHDVIIRGVIPLEFEMNTVAYDEGHKFDELETKLLLADAISDLPPVTNDEARDEMPYGKLPRQSSNVSLD</sequence>
<dbReference type="SMART" id="SM00298">
    <property type="entry name" value="CHROMO"/>
    <property type="match status" value="1"/>
</dbReference>
<dbReference type="InterPro" id="IPR016197">
    <property type="entry name" value="Chromo-like_dom_sf"/>
</dbReference>
<dbReference type="GO" id="GO:0003682">
    <property type="term" value="F:chromatin binding"/>
    <property type="evidence" value="ECO:0007669"/>
    <property type="project" value="InterPro"/>
</dbReference>
<proteinExistence type="inferred from homology"/>
<evidence type="ECO:0000256" key="1">
    <source>
        <dbReference type="ARBA" id="ARBA00004123"/>
    </source>
</evidence>
<evidence type="ECO:0000256" key="8">
    <source>
        <dbReference type="ARBA" id="ARBA00023125"/>
    </source>
</evidence>
<dbReference type="EMBL" id="QGNW01000026">
    <property type="protein sequence ID" value="RVX12848.1"/>
    <property type="molecule type" value="Genomic_DNA"/>
</dbReference>
<dbReference type="FunFam" id="2.30.30.490:FF:000011">
    <property type="entry name" value="DNA (cytosine-5)-methyltransferase 1"/>
    <property type="match status" value="1"/>
</dbReference>
<dbReference type="Gene3D" id="3.40.50.150">
    <property type="entry name" value="Vaccinia Virus protein VP39"/>
    <property type="match status" value="1"/>
</dbReference>
<evidence type="ECO:0000256" key="10">
    <source>
        <dbReference type="ARBA" id="ARBA00023242"/>
    </source>
</evidence>
<dbReference type="Pfam" id="PF00145">
    <property type="entry name" value="DNA_methylase"/>
    <property type="match status" value="1"/>
</dbReference>
<evidence type="ECO:0000256" key="9">
    <source>
        <dbReference type="ARBA" id="ARBA00023163"/>
    </source>
</evidence>
<dbReference type="InterPro" id="IPR000953">
    <property type="entry name" value="Chromo/chromo_shadow_dom"/>
</dbReference>
<dbReference type="PROSITE" id="PS51038">
    <property type="entry name" value="BAH"/>
    <property type="match status" value="1"/>
</dbReference>
<dbReference type="GO" id="GO:0006325">
    <property type="term" value="P:chromatin organization"/>
    <property type="evidence" value="ECO:0007669"/>
    <property type="project" value="UniProtKB-KW"/>
</dbReference>
<feature type="domain" description="BAH" evidence="16">
    <location>
        <begin position="223"/>
        <end position="342"/>
    </location>
</feature>
<evidence type="ECO:0000256" key="12">
    <source>
        <dbReference type="ARBA" id="ARBA00053813"/>
    </source>
</evidence>
<dbReference type="InterPro" id="IPR029063">
    <property type="entry name" value="SAM-dependent_MTases_sf"/>
</dbReference>
<protein>
    <recommendedName>
        <fullName evidence="2">DNA (cytosine-5-)-methyltransferase</fullName>
        <ecNumber evidence="2">2.1.1.37</ecNumber>
    </recommendedName>
</protein>
<evidence type="ECO:0000256" key="2">
    <source>
        <dbReference type="ARBA" id="ARBA00011975"/>
    </source>
</evidence>
<feature type="compositionally biased region" description="Basic and acidic residues" evidence="14">
    <location>
        <begin position="176"/>
        <end position="187"/>
    </location>
</feature>
<evidence type="ECO:0000313" key="18">
    <source>
        <dbReference type="Proteomes" id="UP000288805"/>
    </source>
</evidence>
<keyword evidence="10" id="KW-0539">Nucleus</keyword>
<dbReference type="GO" id="GO:0003886">
    <property type="term" value="F:DNA (cytosine-5-)-methyltransferase activity"/>
    <property type="evidence" value="ECO:0007669"/>
    <property type="project" value="UniProtKB-EC"/>
</dbReference>
<dbReference type="GO" id="GO:0005634">
    <property type="term" value="C:nucleus"/>
    <property type="evidence" value="ECO:0007669"/>
    <property type="project" value="UniProtKB-SubCell"/>
</dbReference>
<dbReference type="InterPro" id="IPR001025">
    <property type="entry name" value="BAH_dom"/>
</dbReference>
<organism evidence="17 18">
    <name type="scientific">Vitis vinifera</name>
    <name type="common">Grape</name>
    <dbReference type="NCBI Taxonomy" id="29760"/>
    <lineage>
        <taxon>Eukaryota</taxon>
        <taxon>Viridiplantae</taxon>
        <taxon>Streptophyta</taxon>
        <taxon>Embryophyta</taxon>
        <taxon>Tracheophyta</taxon>
        <taxon>Spermatophyta</taxon>
        <taxon>Magnoliopsida</taxon>
        <taxon>eudicotyledons</taxon>
        <taxon>Gunneridae</taxon>
        <taxon>Pentapetalae</taxon>
        <taxon>rosids</taxon>
        <taxon>Vitales</taxon>
        <taxon>Vitaceae</taxon>
        <taxon>Viteae</taxon>
        <taxon>Vitis</taxon>
    </lineage>
</organism>